<dbReference type="EMBL" id="FNYY01000002">
    <property type="protein sequence ID" value="SEI81644.1"/>
    <property type="molecule type" value="Genomic_DNA"/>
</dbReference>
<organism evidence="7 8">
    <name type="scientific">Marinovum algicola</name>
    <dbReference type="NCBI Taxonomy" id="42444"/>
    <lineage>
        <taxon>Bacteria</taxon>
        <taxon>Pseudomonadati</taxon>
        <taxon>Pseudomonadota</taxon>
        <taxon>Alphaproteobacteria</taxon>
        <taxon>Rhodobacterales</taxon>
        <taxon>Roseobacteraceae</taxon>
        <taxon>Marinovum</taxon>
    </lineage>
</organism>
<evidence type="ECO:0000256" key="5">
    <source>
        <dbReference type="ARBA" id="ARBA00023136"/>
    </source>
</evidence>
<comment type="caution">
    <text evidence="7">The sequence shown here is derived from an EMBL/GenBank/DDBJ whole genome shotgun (WGS) entry which is preliminary data.</text>
</comment>
<dbReference type="PANTHER" id="PTHR33529:SF2">
    <property type="entry name" value="LIPOPOLYSACCHARIDE EXPORT SYSTEM PERMEASE PROTEIN LPTG"/>
    <property type="match status" value="1"/>
</dbReference>
<dbReference type="NCBIfam" id="TIGR04407">
    <property type="entry name" value="LptF_YjgP"/>
    <property type="match status" value="1"/>
</dbReference>
<protein>
    <submittedName>
        <fullName evidence="7">Lipopolysaccharide export system permease protein</fullName>
    </submittedName>
</protein>
<dbReference type="Pfam" id="PF03739">
    <property type="entry name" value="LptF_LptG"/>
    <property type="match status" value="1"/>
</dbReference>
<dbReference type="InterPro" id="IPR005495">
    <property type="entry name" value="LptG/LptF_permease"/>
</dbReference>
<dbReference type="AlphaFoldDB" id="A0A975W7B1"/>
<feature type="transmembrane region" description="Helical" evidence="6">
    <location>
        <begin position="96"/>
        <end position="115"/>
    </location>
</feature>
<keyword evidence="8" id="KW-1185">Reference proteome</keyword>
<feature type="transmembrane region" description="Helical" evidence="6">
    <location>
        <begin position="273"/>
        <end position="292"/>
    </location>
</feature>
<evidence type="ECO:0000256" key="3">
    <source>
        <dbReference type="ARBA" id="ARBA00022692"/>
    </source>
</evidence>
<gene>
    <name evidence="7" type="ORF">SAMN04487940_102113</name>
</gene>
<accession>A0A975W7B1</accession>
<reference evidence="7 8" key="1">
    <citation type="submission" date="2016-10" db="EMBL/GenBank/DDBJ databases">
        <authorList>
            <person name="Varghese N."/>
            <person name="Submissions S."/>
        </authorList>
    </citation>
    <scope>NUCLEOTIDE SEQUENCE [LARGE SCALE GENOMIC DNA]</scope>
    <source>
        <strain evidence="7 8">FF3</strain>
    </source>
</reference>
<proteinExistence type="predicted"/>
<dbReference type="Proteomes" id="UP000182932">
    <property type="component" value="Unassembled WGS sequence"/>
</dbReference>
<dbReference type="GO" id="GO:0015920">
    <property type="term" value="P:lipopolysaccharide transport"/>
    <property type="evidence" value="ECO:0007669"/>
    <property type="project" value="TreeGrafter"/>
</dbReference>
<feature type="transmembrane region" description="Helical" evidence="6">
    <location>
        <begin position="334"/>
        <end position="353"/>
    </location>
</feature>
<dbReference type="GO" id="GO:0055085">
    <property type="term" value="P:transmembrane transport"/>
    <property type="evidence" value="ECO:0007669"/>
    <property type="project" value="InterPro"/>
</dbReference>
<dbReference type="InterPro" id="IPR030922">
    <property type="entry name" value="LptF"/>
</dbReference>
<evidence type="ECO:0000256" key="4">
    <source>
        <dbReference type="ARBA" id="ARBA00022989"/>
    </source>
</evidence>
<keyword evidence="2" id="KW-1003">Cell membrane</keyword>
<comment type="subcellular location">
    <subcellularLocation>
        <location evidence="1">Cell membrane</location>
        <topology evidence="1">Multi-pass membrane protein</topology>
    </subcellularLocation>
</comment>
<dbReference type="PANTHER" id="PTHR33529">
    <property type="entry name" value="SLR0882 PROTEIN-RELATED"/>
    <property type="match status" value="1"/>
</dbReference>
<feature type="transmembrane region" description="Helical" evidence="6">
    <location>
        <begin position="48"/>
        <end position="69"/>
    </location>
</feature>
<evidence type="ECO:0000256" key="1">
    <source>
        <dbReference type="ARBA" id="ARBA00004651"/>
    </source>
</evidence>
<evidence type="ECO:0000313" key="7">
    <source>
        <dbReference type="EMBL" id="SEI81644.1"/>
    </source>
</evidence>
<evidence type="ECO:0000313" key="8">
    <source>
        <dbReference type="Proteomes" id="UP000182932"/>
    </source>
</evidence>
<evidence type="ECO:0000256" key="2">
    <source>
        <dbReference type="ARBA" id="ARBA00022475"/>
    </source>
</evidence>
<keyword evidence="4 6" id="KW-1133">Transmembrane helix</keyword>
<sequence length="373" mass="41045">MLSQLFMLFGFFALVLVAVYWVNRAVILFDQLIADGHSAFVFLEFTALSLPQVIGMVLPMATFAAAIYVTNRLSADSELTVMQATGYSPWRLARPVLIYGLLLALMMSVLTHLLIPASLERLKEREREIAGSISARLLREGTFLHPAEGVTFYIREISPEGELADVFLSDVRNANRHITYTAEKAYLLRDDDGPKLIMRDGMAQVLTPDTGQLSTTNFAQFSRDISGLIAQNGQGPRKLRYVPTWETLFDTLAVAEEVNDPPGEVLLEGHQRISQALVTIVAALIGHSALLAGGFSRFGVTRQIVLAVFLLVVVQLVEGAMTEPVRGDMTLWPLAYVHVAIGLVIALALYWRADHPAAFRRRRPNAPAAEGAA</sequence>
<name>A0A975W7B1_9RHOB</name>
<keyword evidence="3 6" id="KW-0812">Transmembrane</keyword>
<dbReference type="GO" id="GO:0043190">
    <property type="term" value="C:ATP-binding cassette (ABC) transporter complex"/>
    <property type="evidence" value="ECO:0007669"/>
    <property type="project" value="InterPro"/>
</dbReference>
<evidence type="ECO:0000256" key="6">
    <source>
        <dbReference type="SAM" id="Phobius"/>
    </source>
</evidence>
<feature type="transmembrane region" description="Helical" evidence="6">
    <location>
        <begin position="304"/>
        <end position="322"/>
    </location>
</feature>
<keyword evidence="5 6" id="KW-0472">Membrane</keyword>